<keyword evidence="2" id="KW-0732">Signal</keyword>
<evidence type="ECO:0000256" key="2">
    <source>
        <dbReference type="SAM" id="SignalP"/>
    </source>
</evidence>
<comment type="caution">
    <text evidence="3">The sequence shown here is derived from an EMBL/GenBank/DDBJ whole genome shotgun (WGS) entry which is preliminary data.</text>
</comment>
<keyword evidence="4" id="KW-1185">Reference proteome</keyword>
<feature type="region of interest" description="Disordered" evidence="1">
    <location>
        <begin position="147"/>
        <end position="171"/>
    </location>
</feature>
<reference evidence="4" key="1">
    <citation type="submission" date="2015-08" db="EMBL/GenBank/DDBJ databases">
        <title>Vibrio galatheae sp. nov., a novel member of the Vibrionaceae family isolated from the Solomon Islands.</title>
        <authorList>
            <person name="Giubergia S."/>
            <person name="Machado H."/>
            <person name="Mateiu R.V."/>
            <person name="Gram L."/>
        </authorList>
    </citation>
    <scope>NUCLEOTIDE SEQUENCE [LARGE SCALE GENOMIC DNA]</scope>
    <source>
        <strain evidence="4">DSM 19134</strain>
    </source>
</reference>
<dbReference type="EMBL" id="LHPI01000013">
    <property type="protein sequence ID" value="KOO06942.1"/>
    <property type="molecule type" value="Genomic_DNA"/>
</dbReference>
<dbReference type="STRING" id="171383.AKJ31_14685"/>
<protein>
    <submittedName>
        <fullName evidence="3">Uncharacterized protein</fullName>
    </submittedName>
</protein>
<evidence type="ECO:0000256" key="1">
    <source>
        <dbReference type="SAM" id="MobiDB-lite"/>
    </source>
</evidence>
<feature type="chain" id="PRO_5005600384" evidence="2">
    <location>
        <begin position="26"/>
        <end position="171"/>
    </location>
</feature>
<organism evidence="3 4">
    <name type="scientific">Vibrio hepatarius</name>
    <dbReference type="NCBI Taxonomy" id="171383"/>
    <lineage>
        <taxon>Bacteria</taxon>
        <taxon>Pseudomonadati</taxon>
        <taxon>Pseudomonadota</taxon>
        <taxon>Gammaproteobacteria</taxon>
        <taxon>Vibrionales</taxon>
        <taxon>Vibrionaceae</taxon>
        <taxon>Vibrio</taxon>
        <taxon>Vibrio oreintalis group</taxon>
    </lineage>
</organism>
<dbReference type="PATRIC" id="fig|171383.3.peg.3004"/>
<dbReference type="Proteomes" id="UP000037530">
    <property type="component" value="Unassembled WGS sequence"/>
</dbReference>
<evidence type="ECO:0000313" key="3">
    <source>
        <dbReference type="EMBL" id="KOO06942.1"/>
    </source>
</evidence>
<name>A0A0M0HYN9_9VIBR</name>
<evidence type="ECO:0000313" key="4">
    <source>
        <dbReference type="Proteomes" id="UP000037530"/>
    </source>
</evidence>
<dbReference type="AlphaFoldDB" id="A0A0M0HYN9"/>
<sequence>MKALKVQLLGILATVCLFNSMSASAHDSTPNNVRELTTAEVELLGSDIDNNGVRDDIQEYLEGRYSGYPIIRHEMERYSKAIDKLMIGRTIKERLEAYQEMDSTKYCAFGWGYTEDEFTMHVSQIYDMQVNTPQRILAASRAERSMRGFERPQYRTKPYKEYCHQEKSSQN</sequence>
<proteinExistence type="predicted"/>
<gene>
    <name evidence="3" type="ORF">AKJ31_14685</name>
</gene>
<accession>A0A0M0HYN9</accession>
<feature type="signal peptide" evidence="2">
    <location>
        <begin position="1"/>
        <end position="25"/>
    </location>
</feature>